<feature type="compositionally biased region" description="Basic and acidic residues" evidence="1">
    <location>
        <begin position="257"/>
        <end position="269"/>
    </location>
</feature>
<dbReference type="InterPro" id="IPR056398">
    <property type="entry name" value="Tudor_Coilin"/>
</dbReference>
<feature type="compositionally biased region" description="Basic and acidic residues" evidence="1">
    <location>
        <begin position="346"/>
        <end position="356"/>
    </location>
</feature>
<feature type="compositionally biased region" description="Polar residues" evidence="1">
    <location>
        <begin position="411"/>
        <end position="426"/>
    </location>
</feature>
<dbReference type="GO" id="GO:0030619">
    <property type="term" value="F:U1 snRNA binding"/>
    <property type="evidence" value="ECO:0007669"/>
    <property type="project" value="TreeGrafter"/>
</dbReference>
<dbReference type="GO" id="GO:0030620">
    <property type="term" value="F:U2 snRNA binding"/>
    <property type="evidence" value="ECO:0007669"/>
    <property type="project" value="TreeGrafter"/>
</dbReference>
<dbReference type="PANTHER" id="PTHR15197:SF0">
    <property type="entry name" value="COILIN"/>
    <property type="match status" value="1"/>
</dbReference>
<dbReference type="Pfam" id="PF15862">
    <property type="entry name" value="Coilin_N"/>
    <property type="match status" value="1"/>
</dbReference>
<feature type="compositionally biased region" description="Basic and acidic residues" evidence="1">
    <location>
        <begin position="314"/>
        <end position="331"/>
    </location>
</feature>
<evidence type="ECO:0000259" key="3">
    <source>
        <dbReference type="Pfam" id="PF23086"/>
    </source>
</evidence>
<feature type="region of interest" description="Disordered" evidence="1">
    <location>
        <begin position="605"/>
        <end position="645"/>
    </location>
</feature>
<proteinExistence type="predicted"/>
<dbReference type="EMBL" id="CAMGYJ010000003">
    <property type="protein sequence ID" value="CAI0390256.1"/>
    <property type="molecule type" value="Genomic_DNA"/>
</dbReference>
<evidence type="ECO:0008006" key="6">
    <source>
        <dbReference type="Google" id="ProtNLM"/>
    </source>
</evidence>
<accession>A0AAV0HY53</accession>
<feature type="domain" description="Coilin N-terminal" evidence="2">
    <location>
        <begin position="43"/>
        <end position="229"/>
    </location>
</feature>
<name>A0AAV0HY53_9ROSI</name>
<dbReference type="Pfam" id="PF23086">
    <property type="entry name" value="Tudor_Coilin"/>
    <property type="match status" value="1"/>
</dbReference>
<feature type="compositionally biased region" description="Polar residues" evidence="1">
    <location>
        <begin position="476"/>
        <end position="488"/>
    </location>
</feature>
<organism evidence="4 5">
    <name type="scientific">Linum tenue</name>
    <dbReference type="NCBI Taxonomy" id="586396"/>
    <lineage>
        <taxon>Eukaryota</taxon>
        <taxon>Viridiplantae</taxon>
        <taxon>Streptophyta</taxon>
        <taxon>Embryophyta</taxon>
        <taxon>Tracheophyta</taxon>
        <taxon>Spermatophyta</taxon>
        <taxon>Magnoliopsida</taxon>
        <taxon>eudicotyledons</taxon>
        <taxon>Gunneridae</taxon>
        <taxon>Pentapetalae</taxon>
        <taxon>rosids</taxon>
        <taxon>fabids</taxon>
        <taxon>Malpighiales</taxon>
        <taxon>Linaceae</taxon>
        <taxon>Linum</taxon>
    </lineage>
</organism>
<reference evidence="4" key="1">
    <citation type="submission" date="2022-08" db="EMBL/GenBank/DDBJ databases">
        <authorList>
            <person name="Gutierrez-Valencia J."/>
        </authorList>
    </citation>
    <scope>NUCLEOTIDE SEQUENCE</scope>
</reference>
<feature type="compositionally biased region" description="Polar residues" evidence="1">
    <location>
        <begin position="444"/>
        <end position="454"/>
    </location>
</feature>
<comment type="caution">
    <text evidence="4">The sequence shown here is derived from an EMBL/GenBank/DDBJ whole genome shotgun (WGS) entry which is preliminary data.</text>
</comment>
<evidence type="ECO:0000313" key="5">
    <source>
        <dbReference type="Proteomes" id="UP001154282"/>
    </source>
</evidence>
<feature type="compositionally biased region" description="Basic residues" evidence="1">
    <location>
        <begin position="304"/>
        <end position="313"/>
    </location>
</feature>
<dbReference type="Proteomes" id="UP001154282">
    <property type="component" value="Unassembled WGS sequence"/>
</dbReference>
<feature type="compositionally biased region" description="Basic and acidic residues" evidence="1">
    <location>
        <begin position="276"/>
        <end position="289"/>
    </location>
</feature>
<feature type="domain" description="Coilin tudor" evidence="3">
    <location>
        <begin position="499"/>
        <end position="601"/>
    </location>
</feature>
<feature type="compositionally biased region" description="Basic residues" evidence="1">
    <location>
        <begin position="219"/>
        <end position="228"/>
    </location>
</feature>
<gene>
    <name evidence="4" type="ORF">LITE_LOCUS6666</name>
</gene>
<protein>
    <recommendedName>
        <fullName evidence="6">Coilin</fullName>
    </recommendedName>
</protein>
<feature type="compositionally biased region" description="Basic and acidic residues" evidence="1">
    <location>
        <begin position="635"/>
        <end position="645"/>
    </location>
</feature>
<sequence length="701" mass="77945">GTASSSAHCPNRRTLSRSVGTGFKTFSTYRRRLHHFFPAMDTVRLRLAFDRALSESLEKTDGLRRFWVLLKPQHRTISDLSHYLLDAFDLHNACPDGLLLSMEGFFLPPFESTGVLKDGDIVRVKKKSGEFAKLGDDGEERTNLGMLGFVGNRALAAAVAPMKLLANEEFEKETGGYESDESEEEEDAELDDILHLDEKPPETKKVSKKRKASEEPGSSKKKKRKKKSSSAEKCGVGTADTENNVGSQKGTKTYVAADKKAKKDSKARDGTPNTRKSSEPKDCCSDHVDASCPLSETIKLPSRSARRKKAKRQWLRELRRAEKKEEEEKQLSSKSNQKACQKKNHKAIEEPADKQSHSLVGEVPTKGDSTHVQVENQQPDQDSDKDDDVVPIVIRPGHIRFEPLQKGSADQPVQQNQTLLETSQWDGMSKKKGQKWGSQKSASWKWNDNGNSSHKPSERWKDNTNSSHKPSETWNHDANSGQKPSETQPVEEPTSVYNQIDFDKLAAYTNSPKEGDVIAYRLIQLSSSWTPELSPYLVGKISKFDPQTNNIKLVAVPKYPLIPENKLDDEESEVLPETCSLQEDGSLEMDFTSLLEVRAVNPSSAGSVKSNLVNEASPNEVQGTAENGAKNHTSSQEKREATKSPWDEISEALNAKKAELSHEDNNWTVTESSGTNQWSFKALRGSALGPTMALLRSQNGI</sequence>
<dbReference type="GO" id="GO:0015030">
    <property type="term" value="C:Cajal body"/>
    <property type="evidence" value="ECO:0007669"/>
    <property type="project" value="TreeGrafter"/>
</dbReference>
<feature type="region of interest" description="Disordered" evidence="1">
    <location>
        <begin position="655"/>
        <end position="674"/>
    </location>
</feature>
<dbReference type="PANTHER" id="PTHR15197">
    <property type="entry name" value="COILIN P80"/>
    <property type="match status" value="1"/>
</dbReference>
<feature type="compositionally biased region" description="Polar residues" evidence="1">
    <location>
        <begin position="240"/>
        <end position="251"/>
    </location>
</feature>
<feature type="compositionally biased region" description="Acidic residues" evidence="1">
    <location>
        <begin position="178"/>
        <end position="191"/>
    </location>
</feature>
<dbReference type="InterPro" id="IPR024822">
    <property type="entry name" value="Coilin"/>
</dbReference>
<feature type="compositionally biased region" description="Basic and acidic residues" evidence="1">
    <location>
        <begin position="655"/>
        <end position="665"/>
    </location>
</feature>
<dbReference type="InterPro" id="IPR031722">
    <property type="entry name" value="Coilin_N"/>
</dbReference>
<evidence type="ECO:0000313" key="4">
    <source>
        <dbReference type="EMBL" id="CAI0390256.1"/>
    </source>
</evidence>
<feature type="compositionally biased region" description="Polar residues" evidence="1">
    <location>
        <begin position="605"/>
        <end position="634"/>
    </location>
</feature>
<evidence type="ECO:0000259" key="2">
    <source>
        <dbReference type="Pfam" id="PF15862"/>
    </source>
</evidence>
<dbReference type="GO" id="GO:0000387">
    <property type="term" value="P:spliceosomal snRNP assembly"/>
    <property type="evidence" value="ECO:0007669"/>
    <property type="project" value="TreeGrafter"/>
</dbReference>
<feature type="region of interest" description="Disordered" evidence="1">
    <location>
        <begin position="170"/>
        <end position="496"/>
    </location>
</feature>
<keyword evidence="5" id="KW-1185">Reference proteome</keyword>
<dbReference type="AlphaFoldDB" id="A0AAV0HY53"/>
<feature type="non-terminal residue" evidence="4">
    <location>
        <position position="1"/>
    </location>
</feature>
<evidence type="ECO:0000256" key="1">
    <source>
        <dbReference type="SAM" id="MobiDB-lite"/>
    </source>
</evidence>
<feature type="compositionally biased region" description="Basic and acidic residues" evidence="1">
    <location>
        <begin position="192"/>
        <end position="205"/>
    </location>
</feature>